<dbReference type="EMBL" id="JADKGY010000008">
    <property type="protein sequence ID" value="MBK9982868.1"/>
    <property type="molecule type" value="Genomic_DNA"/>
</dbReference>
<dbReference type="AlphaFoldDB" id="A0A9D7SVR7"/>
<sequence length="134" mass="14085">MALTNLTSLTAEQYHALNITPFLKAPGRSSSGSPDSRISFQLAGFVGTSVMAFTVTNQANITTSLNISTSSTTNTLVASVNRGSNPASLTTYWTVDMGLNASSNNWGLSFQVDDGNTDTGTWVFTKGSGGDIDY</sequence>
<evidence type="ECO:0000313" key="1">
    <source>
        <dbReference type="EMBL" id="MBK9982868.1"/>
    </source>
</evidence>
<proteinExistence type="predicted"/>
<dbReference type="Proteomes" id="UP000808337">
    <property type="component" value="Unassembled WGS sequence"/>
</dbReference>
<evidence type="ECO:0000313" key="2">
    <source>
        <dbReference type="Proteomes" id="UP000808337"/>
    </source>
</evidence>
<accession>A0A9D7SVR7</accession>
<comment type="caution">
    <text evidence="1">The sequence shown here is derived from an EMBL/GenBank/DDBJ whole genome shotgun (WGS) entry which is preliminary data.</text>
</comment>
<gene>
    <name evidence="1" type="ORF">IPP15_10690</name>
</gene>
<reference evidence="1 2" key="1">
    <citation type="submission" date="2020-10" db="EMBL/GenBank/DDBJ databases">
        <title>Connecting structure to function with the recovery of over 1000 high-quality activated sludge metagenome-assembled genomes encoding full-length rRNA genes using long-read sequencing.</title>
        <authorList>
            <person name="Singleton C.M."/>
            <person name="Petriglieri F."/>
            <person name="Kristensen J.M."/>
            <person name="Kirkegaard R.H."/>
            <person name="Michaelsen T.Y."/>
            <person name="Andersen M.H."/>
            <person name="Karst S.M."/>
            <person name="Dueholm M.S."/>
            <person name="Nielsen P.H."/>
            <person name="Albertsen M."/>
        </authorList>
    </citation>
    <scope>NUCLEOTIDE SEQUENCE [LARGE SCALE GENOMIC DNA]</scope>
    <source>
        <strain evidence="1">Ribe_18-Q3-R11-54_MAXAC.273</strain>
    </source>
</reference>
<name>A0A9D7SVR7_9BACT</name>
<organism evidence="1 2">
    <name type="scientific">Candidatus Opimibacter skivensis</name>
    <dbReference type="NCBI Taxonomy" id="2982028"/>
    <lineage>
        <taxon>Bacteria</taxon>
        <taxon>Pseudomonadati</taxon>
        <taxon>Bacteroidota</taxon>
        <taxon>Saprospiria</taxon>
        <taxon>Saprospirales</taxon>
        <taxon>Saprospiraceae</taxon>
        <taxon>Candidatus Opimibacter</taxon>
    </lineage>
</organism>
<protein>
    <submittedName>
        <fullName evidence="1">Uncharacterized protein</fullName>
    </submittedName>
</protein>